<evidence type="ECO:0000256" key="8">
    <source>
        <dbReference type="ARBA" id="ARBA00023004"/>
    </source>
</evidence>
<evidence type="ECO:0000256" key="6">
    <source>
        <dbReference type="ARBA" id="ARBA00022723"/>
    </source>
</evidence>
<dbReference type="OrthoDB" id="951235at2"/>
<feature type="chain" id="PRO_5002129477" description="Photosynthetic reaction center cytochrome c subunit" evidence="9">
    <location>
        <begin position="22"/>
        <end position="131"/>
    </location>
</feature>
<dbReference type="Gene3D" id="1.10.468.10">
    <property type="entry name" value="Photosynthetic Reaction Center, subunit C, domain 2"/>
    <property type="match status" value="1"/>
</dbReference>
<keyword evidence="4" id="KW-0602">Photosynthesis</keyword>
<dbReference type="AlphaFoldDB" id="A0A0C1CVN6"/>
<dbReference type="InterPro" id="IPR023119">
    <property type="entry name" value="Multihaem_cyt_PRC_cyt_su-like"/>
</dbReference>
<dbReference type="GO" id="GO:0005506">
    <property type="term" value="F:iron ion binding"/>
    <property type="evidence" value="ECO:0007669"/>
    <property type="project" value="InterPro"/>
</dbReference>
<feature type="signal peptide" evidence="9">
    <location>
        <begin position="1"/>
        <end position="21"/>
    </location>
</feature>
<keyword evidence="11" id="KW-1185">Reference proteome</keyword>
<evidence type="ECO:0000313" key="11">
    <source>
        <dbReference type="Proteomes" id="UP000031246"/>
    </source>
</evidence>
<comment type="caution">
    <text evidence="10">The sequence shown here is derived from an EMBL/GenBank/DDBJ whole genome shotgun (WGS) entry which is preliminary data.</text>
</comment>
<evidence type="ECO:0000256" key="4">
    <source>
        <dbReference type="ARBA" id="ARBA00022531"/>
    </source>
</evidence>
<evidence type="ECO:0000256" key="9">
    <source>
        <dbReference type="SAM" id="SignalP"/>
    </source>
</evidence>
<evidence type="ECO:0000256" key="7">
    <source>
        <dbReference type="ARBA" id="ARBA00022982"/>
    </source>
</evidence>
<gene>
    <name evidence="10" type="ORF">OC25_26230</name>
</gene>
<keyword evidence="9" id="KW-0732">Signal</keyword>
<keyword evidence="5" id="KW-0349">Heme</keyword>
<dbReference type="SUPFAM" id="SSF48695">
    <property type="entry name" value="Multiheme cytochromes"/>
    <property type="match status" value="1"/>
</dbReference>
<proteinExistence type="predicted"/>
<keyword evidence="7" id="KW-0249">Electron transport</keyword>
<protein>
    <recommendedName>
        <fullName evidence="2">Photosynthetic reaction center cytochrome c subunit</fullName>
    </recommendedName>
</protein>
<accession>A0A0C1CVN6</accession>
<evidence type="ECO:0000256" key="1">
    <source>
        <dbReference type="ARBA" id="ARBA00003196"/>
    </source>
</evidence>
<dbReference type="InterPro" id="IPR036280">
    <property type="entry name" value="Multihaem_cyt_sf"/>
</dbReference>
<name>A0A0C1CVN6_9SPHI</name>
<evidence type="ECO:0000256" key="2">
    <source>
        <dbReference type="ARBA" id="ARBA00015978"/>
    </source>
</evidence>
<dbReference type="GO" id="GO:0020037">
    <property type="term" value="F:heme binding"/>
    <property type="evidence" value="ECO:0007669"/>
    <property type="project" value="InterPro"/>
</dbReference>
<reference evidence="10 11" key="1">
    <citation type="submission" date="2014-10" db="EMBL/GenBank/DDBJ databases">
        <title>Pedobacter Kyungheensis.</title>
        <authorList>
            <person name="Anderson B.M."/>
            <person name="Newman J.D."/>
        </authorList>
    </citation>
    <scope>NUCLEOTIDE SEQUENCE [LARGE SCALE GENOMIC DNA]</scope>
    <source>
        <strain evidence="10 11">KACC 16221</strain>
    </source>
</reference>
<dbReference type="Proteomes" id="UP000031246">
    <property type="component" value="Unassembled WGS sequence"/>
</dbReference>
<sequence length="131" mass="14709">MNYKKTIVMGLLACLTISLSAFMPKAEPAPKAKNLKVLPKNISKEELDKVMDDFKLALGVRCSHCHAPMKDNPRKMDFASDEKPEKEIARDMMRMTAKINKKYFHKALAEGKTITQIACVTCHNGKTEPAK</sequence>
<dbReference type="RefSeq" id="WP_039483371.1">
    <property type="nucleotide sequence ID" value="NZ_JSYN01000052.1"/>
</dbReference>
<keyword evidence="6" id="KW-0479">Metal-binding</keyword>
<dbReference type="EMBL" id="JSYN01000052">
    <property type="protein sequence ID" value="KIA88401.1"/>
    <property type="molecule type" value="Genomic_DNA"/>
</dbReference>
<keyword evidence="8" id="KW-0408">Iron</keyword>
<organism evidence="10 11">
    <name type="scientific">Pedobacter kyungheensis</name>
    <dbReference type="NCBI Taxonomy" id="1069985"/>
    <lineage>
        <taxon>Bacteria</taxon>
        <taxon>Pseudomonadati</taxon>
        <taxon>Bacteroidota</taxon>
        <taxon>Sphingobacteriia</taxon>
        <taxon>Sphingobacteriales</taxon>
        <taxon>Sphingobacteriaceae</taxon>
        <taxon>Pedobacter</taxon>
    </lineage>
</organism>
<evidence type="ECO:0000256" key="5">
    <source>
        <dbReference type="ARBA" id="ARBA00022617"/>
    </source>
</evidence>
<comment type="function">
    <text evidence="1">The reaction center of purple bacteria contains a tightly bound cytochrome molecule which re-reduces the photo oxidized primary electron donor.</text>
</comment>
<dbReference type="GO" id="GO:0009055">
    <property type="term" value="F:electron transfer activity"/>
    <property type="evidence" value="ECO:0007669"/>
    <property type="project" value="InterPro"/>
</dbReference>
<keyword evidence="3" id="KW-0813">Transport</keyword>
<dbReference type="GO" id="GO:0030077">
    <property type="term" value="C:plasma membrane light-harvesting complex"/>
    <property type="evidence" value="ECO:0007669"/>
    <property type="project" value="InterPro"/>
</dbReference>
<evidence type="ECO:0000256" key="3">
    <source>
        <dbReference type="ARBA" id="ARBA00022448"/>
    </source>
</evidence>
<dbReference type="GO" id="GO:0019684">
    <property type="term" value="P:photosynthesis, light reaction"/>
    <property type="evidence" value="ECO:0007669"/>
    <property type="project" value="InterPro"/>
</dbReference>
<evidence type="ECO:0000313" key="10">
    <source>
        <dbReference type="EMBL" id="KIA88401.1"/>
    </source>
</evidence>
<dbReference type="NCBIfam" id="NF033196">
    <property type="entry name" value="c_type_nonphoto"/>
    <property type="match status" value="1"/>
</dbReference>
<dbReference type="Pfam" id="PF02276">
    <property type="entry name" value="CytoC_RC"/>
    <property type="match status" value="1"/>
</dbReference>
<dbReference type="InterPro" id="IPR003158">
    <property type="entry name" value="Photosyn_RC_cyt_c-su"/>
</dbReference>